<comment type="caution">
    <text evidence="2">The sequence shown here is derived from an EMBL/GenBank/DDBJ whole genome shotgun (WGS) entry which is preliminary data.</text>
</comment>
<evidence type="ECO:0000313" key="3">
    <source>
        <dbReference type="Proteomes" id="UP000283834"/>
    </source>
</evidence>
<dbReference type="Proteomes" id="UP000284472">
    <property type="component" value="Unassembled WGS sequence"/>
</dbReference>
<dbReference type="AlphaFoldDB" id="A0A414D2R1"/>
<evidence type="ECO:0000313" key="2">
    <source>
        <dbReference type="EMBL" id="RHD02879.1"/>
    </source>
</evidence>
<sequence>MIKLFITKSKEVSGMSSLRTLLAILKGEAVVLTKKSEHKADVLVGKNVDKRFAINSMVGAVKALML</sequence>
<dbReference type="Proteomes" id="UP000283834">
    <property type="component" value="Unassembled WGS sequence"/>
</dbReference>
<reference evidence="3 4" key="1">
    <citation type="submission" date="2018-08" db="EMBL/GenBank/DDBJ databases">
        <title>A genome reference for cultivated species of the human gut microbiota.</title>
        <authorList>
            <person name="Zou Y."/>
            <person name="Xue W."/>
            <person name="Luo G."/>
        </authorList>
    </citation>
    <scope>NUCLEOTIDE SEQUENCE [LARGE SCALE GENOMIC DNA]</scope>
    <source>
        <strain evidence="1 3">AF19-16AC</strain>
        <strain evidence="2 4">AM32-6</strain>
    </source>
</reference>
<accession>A0A414D2R1</accession>
<organism evidence="2 4">
    <name type="scientific">Mediterraneibacter gnavus</name>
    <name type="common">Ruminococcus gnavus</name>
    <dbReference type="NCBI Taxonomy" id="33038"/>
    <lineage>
        <taxon>Bacteria</taxon>
        <taxon>Bacillati</taxon>
        <taxon>Bacillota</taxon>
        <taxon>Clostridia</taxon>
        <taxon>Lachnospirales</taxon>
        <taxon>Lachnospiraceae</taxon>
        <taxon>Mediterraneibacter</taxon>
    </lineage>
</organism>
<protein>
    <submittedName>
        <fullName evidence="2">Uncharacterized protein</fullName>
    </submittedName>
</protein>
<gene>
    <name evidence="2" type="ORF">DW812_15130</name>
    <name evidence="1" type="ORF">DWX36_12880</name>
</gene>
<dbReference type="EMBL" id="QSIR01000030">
    <property type="protein sequence ID" value="RHD02879.1"/>
    <property type="molecule type" value="Genomic_DNA"/>
</dbReference>
<evidence type="ECO:0000313" key="4">
    <source>
        <dbReference type="Proteomes" id="UP000284472"/>
    </source>
</evidence>
<proteinExistence type="predicted"/>
<evidence type="ECO:0000313" key="1">
    <source>
        <dbReference type="EMBL" id="RGT36972.1"/>
    </source>
</evidence>
<name>A0A414D2R1_MEDGN</name>
<dbReference type="EMBL" id="QRWQ01000014">
    <property type="protein sequence ID" value="RGT36972.1"/>
    <property type="molecule type" value="Genomic_DNA"/>
</dbReference>